<evidence type="ECO:0000313" key="2">
    <source>
        <dbReference type="EMBL" id="QBB28625.1"/>
    </source>
</evidence>
<accession>A0A411HB42</accession>
<keyword evidence="3" id="KW-1185">Reference proteome</keyword>
<proteinExistence type="predicted"/>
<gene>
    <name evidence="2" type="ORF">HgNV_020</name>
</gene>
<organism evidence="2 3">
    <name type="scientific">Homarus gammarus nudivirus</name>
    <dbReference type="NCBI Taxonomy" id="2509616"/>
    <lineage>
        <taxon>Viruses</taxon>
        <taxon>Viruses incertae sedis</taxon>
        <taxon>Naldaviricetes</taxon>
        <taxon>Lefavirales</taxon>
        <taxon>Nudiviridae</taxon>
        <taxon>Gammanudivirus</taxon>
        <taxon>Gammanudivirus hogammari</taxon>
    </lineage>
</organism>
<evidence type="ECO:0000256" key="1">
    <source>
        <dbReference type="SAM" id="Phobius"/>
    </source>
</evidence>
<keyword evidence="1" id="KW-0812">Transmembrane</keyword>
<reference evidence="2" key="1">
    <citation type="journal article" date="2019" name="Sci. Rep.">
        <title>The first clawed lobster virus Homarus gammarus nudivirus (HgNV n. sp.) expands the diversity of the Nudiviridae.</title>
        <authorList>
            <person name="Holt C.C."/>
            <person name="Stone M."/>
            <person name="Bass D."/>
            <person name="Bateman K.S."/>
            <person name="van Aerle R."/>
            <person name="Daniels C.L."/>
            <person name="van der Giezen M."/>
            <person name="Ross S.H."/>
            <person name="Hooper C."/>
            <person name="Stentiford G.D."/>
        </authorList>
    </citation>
    <scope>NUCLEOTIDE SEQUENCE</scope>
    <source>
        <strain evidence="2">52S104HLG2</strain>
    </source>
</reference>
<feature type="transmembrane region" description="Helical" evidence="1">
    <location>
        <begin position="87"/>
        <end position="108"/>
    </location>
</feature>
<name>A0A411HB42_9VIRU</name>
<evidence type="ECO:0000313" key="3">
    <source>
        <dbReference type="Proteomes" id="UP000682645"/>
    </source>
</evidence>
<keyword evidence="1" id="KW-0472">Membrane</keyword>
<dbReference type="EMBL" id="MK439999">
    <property type="protein sequence ID" value="QBB28625.1"/>
    <property type="molecule type" value="Genomic_DNA"/>
</dbReference>
<protein>
    <submittedName>
        <fullName evidence="2">Uncharacterized protein</fullName>
    </submittedName>
</protein>
<sequence>MKVVYTKLKQFHAYYISIESIKYHKVISTSVSCGKFLGFRLSAKGASVCDLRYHLSVQHTLKEVRATTAKPLVTLAAATKEAVETEIGGAMLAVFFFCIVFITVDTILNRRKKALNIPDRNMYKVVIDKQALYHGV</sequence>
<keyword evidence="1" id="KW-1133">Transmembrane helix</keyword>
<dbReference type="Proteomes" id="UP000682645">
    <property type="component" value="Segment"/>
</dbReference>